<dbReference type="Proteomes" id="UP000680865">
    <property type="component" value="Unassembled WGS sequence"/>
</dbReference>
<evidence type="ECO:0000313" key="2">
    <source>
        <dbReference type="Proteomes" id="UP000680865"/>
    </source>
</evidence>
<dbReference type="EMBL" id="BOQP01000055">
    <property type="protein sequence ID" value="GIM83380.1"/>
    <property type="molecule type" value="Genomic_DNA"/>
</dbReference>
<sequence>MTHTDPYLVVTEPTFKARFLLDPAADTEESVANIDVIVDLTDGSSWSLTIFTVDEVRRLLELWRKTGETAHGSYFWASDQLIVPAPGISAMTNAIRELVRSGDIAVAGSPVEIGQV</sequence>
<organism evidence="1 2">
    <name type="scientific">Winogradskya consettensis</name>
    <dbReference type="NCBI Taxonomy" id="113560"/>
    <lineage>
        <taxon>Bacteria</taxon>
        <taxon>Bacillati</taxon>
        <taxon>Actinomycetota</taxon>
        <taxon>Actinomycetes</taxon>
        <taxon>Micromonosporales</taxon>
        <taxon>Micromonosporaceae</taxon>
        <taxon>Winogradskya</taxon>
    </lineage>
</organism>
<dbReference type="AlphaFoldDB" id="A0A919T2I8"/>
<gene>
    <name evidence="1" type="ORF">Aco04nite_86250</name>
</gene>
<keyword evidence="2" id="KW-1185">Reference proteome</keyword>
<comment type="caution">
    <text evidence="1">The sequence shown here is derived from an EMBL/GenBank/DDBJ whole genome shotgun (WGS) entry which is preliminary data.</text>
</comment>
<accession>A0A919T2I8</accession>
<reference evidence="1" key="1">
    <citation type="submission" date="2021-03" db="EMBL/GenBank/DDBJ databases">
        <title>Whole genome shotgun sequence of Actinoplanes consettensis NBRC 14913.</title>
        <authorList>
            <person name="Komaki H."/>
            <person name="Tamura T."/>
        </authorList>
    </citation>
    <scope>NUCLEOTIDE SEQUENCE</scope>
    <source>
        <strain evidence="1">NBRC 14913</strain>
    </source>
</reference>
<protein>
    <submittedName>
        <fullName evidence="1">Uncharacterized protein</fullName>
    </submittedName>
</protein>
<name>A0A919T2I8_9ACTN</name>
<dbReference type="RefSeq" id="WP_213002965.1">
    <property type="nucleotide sequence ID" value="NZ_BAAATW010000002.1"/>
</dbReference>
<evidence type="ECO:0000313" key="1">
    <source>
        <dbReference type="EMBL" id="GIM83380.1"/>
    </source>
</evidence>
<proteinExistence type="predicted"/>